<dbReference type="Pfam" id="PF00665">
    <property type="entry name" value="rve"/>
    <property type="match status" value="1"/>
</dbReference>
<feature type="region of interest" description="Disordered" evidence="1">
    <location>
        <begin position="393"/>
        <end position="434"/>
    </location>
</feature>
<dbReference type="Pfam" id="PF13518">
    <property type="entry name" value="HTH_28"/>
    <property type="match status" value="1"/>
</dbReference>
<dbReference type="Pfam" id="PF09299">
    <property type="entry name" value="Mu-transpos_C"/>
    <property type="match status" value="1"/>
</dbReference>
<dbReference type="GO" id="GO:0003676">
    <property type="term" value="F:nucleic acid binding"/>
    <property type="evidence" value="ECO:0007669"/>
    <property type="project" value="InterPro"/>
</dbReference>
<dbReference type="InterPro" id="IPR055247">
    <property type="entry name" value="InsJ-like_HTH"/>
</dbReference>
<evidence type="ECO:0000256" key="1">
    <source>
        <dbReference type="SAM" id="MobiDB-lite"/>
    </source>
</evidence>
<proteinExistence type="predicted"/>
<dbReference type="InterPro" id="IPR015378">
    <property type="entry name" value="Transposase-like_Mu_C"/>
</dbReference>
<dbReference type="AlphaFoldDB" id="A0A969TWF9"/>
<comment type="caution">
    <text evidence="3">The sequence shown here is derived from an EMBL/GenBank/DDBJ whole genome shotgun (WGS) entry which is preliminary data.</text>
</comment>
<feature type="non-terminal residue" evidence="3">
    <location>
        <position position="442"/>
    </location>
</feature>
<protein>
    <submittedName>
        <fullName evidence="3">Transposase</fullName>
    </submittedName>
</protein>
<name>A0A969TWF9_9BACI</name>
<gene>
    <name evidence="3" type="ORF">HCN83_17735</name>
</gene>
<reference evidence="3 4" key="1">
    <citation type="submission" date="2020-03" db="EMBL/GenBank/DDBJ databases">
        <title>Assessment of the enzymatic potential of alkaline-tolerant lipase obtained from Bacillus luteus H11 (technogenic soil) for the bioremediation of saline soils contaminated with petroleum substances.</title>
        <authorList>
            <person name="Kalwasinska A."/>
        </authorList>
    </citation>
    <scope>NUCLEOTIDE SEQUENCE [LARGE SCALE GENOMIC DNA]</scope>
    <source>
        <strain evidence="3 4">H11</strain>
    </source>
</reference>
<dbReference type="RefSeq" id="WP_168009776.1">
    <property type="nucleotide sequence ID" value="NZ_JAATHJ010000067.1"/>
</dbReference>
<dbReference type="PROSITE" id="PS50994">
    <property type="entry name" value="INTEGRASE"/>
    <property type="match status" value="1"/>
</dbReference>
<dbReference type="InterPro" id="IPR036397">
    <property type="entry name" value="RNaseH_sf"/>
</dbReference>
<evidence type="ECO:0000313" key="3">
    <source>
        <dbReference type="EMBL" id="NJP39415.1"/>
    </source>
</evidence>
<organism evidence="3 4">
    <name type="scientific">Alkalicoccus luteus</name>
    <dbReference type="NCBI Taxonomy" id="1237094"/>
    <lineage>
        <taxon>Bacteria</taxon>
        <taxon>Bacillati</taxon>
        <taxon>Bacillota</taxon>
        <taxon>Bacilli</taxon>
        <taxon>Bacillales</taxon>
        <taxon>Bacillaceae</taxon>
        <taxon>Alkalicoccus</taxon>
    </lineage>
</organism>
<evidence type="ECO:0000313" key="4">
    <source>
        <dbReference type="Proteomes" id="UP000752012"/>
    </source>
</evidence>
<dbReference type="Gene3D" id="3.30.420.10">
    <property type="entry name" value="Ribonuclease H-like superfamily/Ribonuclease H"/>
    <property type="match status" value="1"/>
</dbReference>
<evidence type="ECO:0000259" key="2">
    <source>
        <dbReference type="PROSITE" id="PS50994"/>
    </source>
</evidence>
<dbReference type="GO" id="GO:0015074">
    <property type="term" value="P:DNA integration"/>
    <property type="evidence" value="ECO:0007669"/>
    <property type="project" value="InterPro"/>
</dbReference>
<dbReference type="PANTHER" id="PTHR35004">
    <property type="entry name" value="TRANSPOSASE RV3428C-RELATED"/>
    <property type="match status" value="1"/>
</dbReference>
<keyword evidence="4" id="KW-1185">Reference proteome</keyword>
<dbReference type="PANTHER" id="PTHR35004:SF6">
    <property type="entry name" value="TRANSPOSASE"/>
    <property type="match status" value="1"/>
</dbReference>
<dbReference type="InterPro" id="IPR001584">
    <property type="entry name" value="Integrase_cat-core"/>
</dbReference>
<dbReference type="Proteomes" id="UP000752012">
    <property type="component" value="Unassembled WGS sequence"/>
</dbReference>
<feature type="domain" description="Integrase catalytic" evidence="2">
    <location>
        <begin position="143"/>
        <end position="314"/>
    </location>
</feature>
<dbReference type="EMBL" id="JAATHJ010000067">
    <property type="protein sequence ID" value="NJP39415.1"/>
    <property type="molecule type" value="Genomic_DNA"/>
</dbReference>
<feature type="non-terminal residue" evidence="3">
    <location>
        <position position="1"/>
    </location>
</feature>
<dbReference type="SUPFAM" id="SSF53098">
    <property type="entry name" value="Ribonuclease H-like"/>
    <property type="match status" value="1"/>
</dbReference>
<dbReference type="InterPro" id="IPR012337">
    <property type="entry name" value="RNaseH-like_sf"/>
</dbReference>
<sequence length="442" mass="50889">PGNAVEQATNRFQLIAPLLEEALDKQERAALLHQLSQRHGVSERTIRRYLAQFHKEGFEGLKPKAYRPVSVENQDPVLEQAILLRREVPSRSIASIIHILEWDGLVEKGTVKRSTLQEQLAKRGYSARQMKLYHETSGAVRRFQKRSRNALWHSDIKYGPYLPIGPNGTKKQVYMVAFLDDATRYPLHVSFYPMLDARCVEEAFRESVRTYGIPEQVYFDNGKQYRTKWMAKTCAKLGTRLLYAKPYSPESTGKIERFNRTFDAFLQEVQLERPKTVEALNQWLRVWLDERYIHQPHQALGTATTPFQAYRQESTPIRTISAEELTQAFLHTETRKVDKSGCISFQDTKYEVGITLMGCRVEITYDPQDTTTLTIDYPGYDSWTATKLTMTEQTGRRPSLPVHMTKEPAGSSRLLQGAKKQNEERRAQAKGPTVPAVHFRHI</sequence>
<accession>A0A969TWF9</accession>